<dbReference type="InterPro" id="IPR013760">
    <property type="entry name" value="Topo_IIA-like_dom_sf"/>
</dbReference>
<comment type="catalytic activity">
    <reaction evidence="1 7">
        <text>ATP-dependent breakage, passage and rejoining of double-stranded DNA.</text>
        <dbReference type="EC" id="5.6.2.2"/>
    </reaction>
</comment>
<evidence type="ECO:0000256" key="1">
    <source>
        <dbReference type="ARBA" id="ARBA00000185"/>
    </source>
</evidence>
<evidence type="ECO:0000256" key="6">
    <source>
        <dbReference type="ARBA" id="ARBA00023235"/>
    </source>
</evidence>
<dbReference type="GO" id="GO:0005524">
    <property type="term" value="F:ATP binding"/>
    <property type="evidence" value="ECO:0007669"/>
    <property type="project" value="InterPro"/>
</dbReference>
<dbReference type="Gene3D" id="3.90.199.10">
    <property type="entry name" value="Topoisomerase II, domain 5"/>
    <property type="match status" value="1"/>
</dbReference>
<dbReference type="GO" id="GO:0003677">
    <property type="term" value="F:DNA binding"/>
    <property type="evidence" value="ECO:0007669"/>
    <property type="project" value="UniProtKB-UniRule"/>
</dbReference>
<dbReference type="Pfam" id="PF00521">
    <property type="entry name" value="DNA_topoisoIV"/>
    <property type="match status" value="1"/>
</dbReference>
<evidence type="ECO:0000313" key="9">
    <source>
        <dbReference type="EMBL" id="RCX17622.1"/>
    </source>
</evidence>
<evidence type="ECO:0000256" key="4">
    <source>
        <dbReference type="ARBA" id="ARBA00023125"/>
    </source>
</evidence>
<evidence type="ECO:0000256" key="2">
    <source>
        <dbReference type="ARBA" id="ARBA00022475"/>
    </source>
</evidence>
<keyword evidence="5" id="KW-0472">Membrane</keyword>
<evidence type="ECO:0000256" key="7">
    <source>
        <dbReference type="PROSITE-ProRule" id="PRU01384"/>
    </source>
</evidence>
<dbReference type="EMBL" id="QPJT01000007">
    <property type="protein sequence ID" value="RCX17622.1"/>
    <property type="molecule type" value="Genomic_DNA"/>
</dbReference>
<accession>A0A369B7W8</accession>
<dbReference type="SMART" id="SM00434">
    <property type="entry name" value="TOP4c"/>
    <property type="match status" value="1"/>
</dbReference>
<comment type="caution">
    <text evidence="9">The sequence shown here is derived from an EMBL/GenBank/DDBJ whole genome shotgun (WGS) entry which is preliminary data.</text>
</comment>
<dbReference type="OrthoDB" id="9806486at2"/>
<dbReference type="PANTHER" id="PTHR43493:SF1">
    <property type="entry name" value="DNA TOPOISOMERASE 4 SUBUNIT A"/>
    <property type="match status" value="1"/>
</dbReference>
<name>A0A369B7W8_9FIRM</name>
<keyword evidence="6 7" id="KW-0413">Isomerase</keyword>
<dbReference type="GO" id="GO:0034335">
    <property type="term" value="F:DNA negative supercoiling activity"/>
    <property type="evidence" value="ECO:0007669"/>
    <property type="project" value="UniProtKB-ARBA"/>
</dbReference>
<dbReference type="PROSITE" id="PS52040">
    <property type="entry name" value="TOPO_IIA"/>
    <property type="match status" value="1"/>
</dbReference>
<evidence type="ECO:0000256" key="5">
    <source>
        <dbReference type="ARBA" id="ARBA00023136"/>
    </source>
</evidence>
<gene>
    <name evidence="9" type="ORF">DFR58_107169</name>
</gene>
<dbReference type="GO" id="GO:0006265">
    <property type="term" value="P:DNA topological change"/>
    <property type="evidence" value="ECO:0007669"/>
    <property type="project" value="UniProtKB-UniRule"/>
</dbReference>
<evidence type="ECO:0000259" key="8">
    <source>
        <dbReference type="PROSITE" id="PS52040"/>
    </source>
</evidence>
<dbReference type="InterPro" id="IPR035516">
    <property type="entry name" value="Gyrase/topoIV_suA_C"/>
</dbReference>
<feature type="domain" description="Topo IIA-type catalytic" evidence="8">
    <location>
        <begin position="31"/>
        <end position="493"/>
    </location>
</feature>
<proteinExistence type="predicted"/>
<organism evidence="9 10">
    <name type="scientific">Anaerobacterium chartisolvens</name>
    <dbReference type="NCBI Taxonomy" id="1297424"/>
    <lineage>
        <taxon>Bacteria</taxon>
        <taxon>Bacillati</taxon>
        <taxon>Bacillota</taxon>
        <taxon>Clostridia</taxon>
        <taxon>Eubacteriales</taxon>
        <taxon>Oscillospiraceae</taxon>
        <taxon>Anaerobacterium</taxon>
    </lineage>
</organism>
<dbReference type="SUPFAM" id="SSF56719">
    <property type="entry name" value="Type II DNA topoisomerase"/>
    <property type="match status" value="1"/>
</dbReference>
<keyword evidence="10" id="KW-1185">Reference proteome</keyword>
<keyword evidence="4 7" id="KW-0238">DNA-binding</keyword>
<feature type="active site" description="O-(5'-phospho-DNA)-tyrosine intermediate" evidence="7">
    <location>
        <position position="120"/>
    </location>
</feature>
<dbReference type="InterPro" id="IPR013757">
    <property type="entry name" value="Topo_IIA_A_a_sf"/>
</dbReference>
<dbReference type="CDD" id="cd00187">
    <property type="entry name" value="TOP4c"/>
    <property type="match status" value="1"/>
</dbReference>
<dbReference type="Gene3D" id="3.30.1360.40">
    <property type="match status" value="1"/>
</dbReference>
<dbReference type="SUPFAM" id="SSF101904">
    <property type="entry name" value="GyrA/ParC C-terminal domain-like"/>
    <property type="match status" value="1"/>
</dbReference>
<dbReference type="InterPro" id="IPR050220">
    <property type="entry name" value="Type_II_DNA_Topoisomerases"/>
</dbReference>
<evidence type="ECO:0000313" key="10">
    <source>
        <dbReference type="Proteomes" id="UP000253034"/>
    </source>
</evidence>
<dbReference type="Gene3D" id="1.10.268.10">
    <property type="entry name" value="Topoisomerase, domain 3"/>
    <property type="match status" value="1"/>
</dbReference>
<dbReference type="GO" id="GO:0009330">
    <property type="term" value="C:DNA topoisomerase type II (double strand cut, ATP-hydrolyzing) complex"/>
    <property type="evidence" value="ECO:0007669"/>
    <property type="project" value="TreeGrafter"/>
</dbReference>
<keyword evidence="3 7" id="KW-0799">Topoisomerase</keyword>
<dbReference type="GO" id="GO:0005737">
    <property type="term" value="C:cytoplasm"/>
    <property type="evidence" value="ECO:0007669"/>
    <property type="project" value="TreeGrafter"/>
</dbReference>
<dbReference type="Proteomes" id="UP000253034">
    <property type="component" value="Unassembled WGS sequence"/>
</dbReference>
<dbReference type="InterPro" id="IPR013758">
    <property type="entry name" value="Topo_IIA_A/C_ab"/>
</dbReference>
<protein>
    <submittedName>
        <fullName evidence="9">DNA gyrase subunit A</fullName>
    </submittedName>
</protein>
<reference evidence="9 10" key="1">
    <citation type="submission" date="2018-07" db="EMBL/GenBank/DDBJ databases">
        <title>Genomic Encyclopedia of Type Strains, Phase IV (KMG-IV): sequencing the most valuable type-strain genomes for metagenomic binning, comparative biology and taxonomic classification.</title>
        <authorList>
            <person name="Goeker M."/>
        </authorList>
    </citation>
    <scope>NUCLEOTIDE SEQUENCE [LARGE SCALE GENOMIC DNA]</scope>
    <source>
        <strain evidence="9 10">DSM 27016</strain>
    </source>
</reference>
<dbReference type="InterPro" id="IPR002205">
    <property type="entry name" value="Topo_IIA_dom_A"/>
</dbReference>
<evidence type="ECO:0000256" key="3">
    <source>
        <dbReference type="ARBA" id="ARBA00023029"/>
    </source>
</evidence>
<sequence>MANNNTVEQKIVDTLEQNYMPYAMSVIVSRAIPEIDGFKPSHRKLLYTMYKMGLLTGAKTKSANVVGQTMKLNPHGDSAIYETLVRLTKGNGALLHPFIDSKGNFGKQHSKDMQFAAARYTEVKLDKLCEEIFKDLDKNTVPFIDNYDGTMKEPRLLPTTFPNILVNSNQGIAVGMASNICSFNLREVCEATVEYLKDENADILKHIKAPDLSSGGQLIYNEREIRDIYNTGRGGFKVRGRYRYDSSNNCIEIYEIPYSTTTEAIIEAIIALVKDGKIRDITDVRDETDLSGLRITIDIKKNTDAEALMNKLFKLTPLQDSFSCNFNILVNGTPRVMGIKTILKEWSVFRTECIKNQILFDIDKKSEKLHLLLGLRKILLDIDKAIRIIRDTEREADVVPNLMKGFGIDQVQAEYIAEIRLRNLNKEYILNRVSEVDSLQKEIQDLKDTYGDDRKIKRIIIKQLNDVSAKHGQPRKTEIISVENIEEITTEHLIEDYRLKLFLTQQGYLKKIPLVSLRSGPEQKLKDDDSIAQEVEARNKADLLLFSNKCTVYKLKIYEINDCKASSLGEYLSNLLGLEQGERVISIVVADDYKGHVLFCFENGKMAKIDLSSYATKTNRKKLANAYSDISPLVSMMYIDEDVELAAFSSIDKVLVFNTAGINSKSTRDSQGVQVLKSKKGSVVTAVKPLGEAALTDADYYRTQNIPAVGCYLKDEDKQDNQLRLKLE</sequence>
<keyword evidence="2" id="KW-1003">Cell membrane</keyword>
<dbReference type="Gene3D" id="2.120.10.90">
    <property type="entry name" value="DNA gyrase/topoisomerase IV, subunit A, C-terminal"/>
    <property type="match status" value="1"/>
</dbReference>
<dbReference type="AlphaFoldDB" id="A0A369B7W8"/>
<dbReference type="PANTHER" id="PTHR43493">
    <property type="entry name" value="DNA GYRASE/TOPOISOMERASE SUBUNIT A"/>
    <property type="match status" value="1"/>
</dbReference>
<dbReference type="RefSeq" id="WP_114297327.1">
    <property type="nucleotide sequence ID" value="NZ_QPJT01000007.1"/>
</dbReference>